<evidence type="ECO:0000256" key="7">
    <source>
        <dbReference type="ARBA" id="ARBA00023146"/>
    </source>
</evidence>
<evidence type="ECO:0000259" key="15">
    <source>
        <dbReference type="Pfam" id="PF04557"/>
    </source>
</evidence>
<organism evidence="18 19">
    <name type="scientific">Romanomermis culicivorax</name>
    <name type="common">Nematode worm</name>
    <dbReference type="NCBI Taxonomy" id="13658"/>
    <lineage>
        <taxon>Eukaryota</taxon>
        <taxon>Metazoa</taxon>
        <taxon>Ecdysozoa</taxon>
        <taxon>Nematoda</taxon>
        <taxon>Enoplea</taxon>
        <taxon>Dorylaimia</taxon>
        <taxon>Mermithida</taxon>
        <taxon>Mermithoidea</taxon>
        <taxon>Mermithidae</taxon>
        <taxon>Romanomermis</taxon>
    </lineage>
</organism>
<dbReference type="Pfam" id="PF04557">
    <property type="entry name" value="tRNA_synt_1c_R2"/>
    <property type="match status" value="1"/>
</dbReference>
<evidence type="ECO:0000256" key="8">
    <source>
        <dbReference type="ARBA" id="ARBA00030466"/>
    </source>
</evidence>
<dbReference type="Pfam" id="PF20974">
    <property type="entry name" value="tRNA-synt_1c_C2"/>
    <property type="match status" value="1"/>
</dbReference>
<dbReference type="InterPro" id="IPR020059">
    <property type="entry name" value="Glu/Gln-tRNA-synth_Ib_codon-bd"/>
</dbReference>
<evidence type="ECO:0000313" key="18">
    <source>
        <dbReference type="Proteomes" id="UP000887565"/>
    </source>
</evidence>
<evidence type="ECO:0000259" key="13">
    <source>
        <dbReference type="Pfam" id="PF00749"/>
    </source>
</evidence>
<dbReference type="InterPro" id="IPR014729">
    <property type="entry name" value="Rossmann-like_a/b/a_fold"/>
</dbReference>
<protein>
    <recommendedName>
        <fullName evidence="10">Probable glutamine--tRNA ligase</fullName>
        <ecNumber evidence="2">6.1.1.18</ecNumber>
    </recommendedName>
    <alternativeName>
        <fullName evidence="8">Glutaminyl-tRNA synthetase</fullName>
    </alternativeName>
</protein>
<evidence type="ECO:0000259" key="14">
    <source>
        <dbReference type="Pfam" id="PF03950"/>
    </source>
</evidence>
<dbReference type="Gene3D" id="1.10.10.2420">
    <property type="match status" value="1"/>
</dbReference>
<reference evidence="19" key="1">
    <citation type="submission" date="2022-11" db="UniProtKB">
        <authorList>
            <consortium name="WormBaseParasite"/>
        </authorList>
    </citation>
    <scope>IDENTIFICATION</scope>
</reference>
<dbReference type="InterPro" id="IPR042558">
    <property type="entry name" value="Gln-tRNA-synth_Ib_RNA-bd_N_1"/>
</dbReference>
<dbReference type="Pfam" id="PF04558">
    <property type="entry name" value="tRNA_synt_1c_R1"/>
    <property type="match status" value="1"/>
</dbReference>
<dbReference type="InterPro" id="IPR007639">
    <property type="entry name" value="Gln-tRNA-synth_Ib_RNA-bd_N"/>
</dbReference>
<dbReference type="FunFam" id="1.10.10.2420:FF:000001">
    <property type="entry name" value="Glutamine--tRNA ligase cytoplasmic"/>
    <property type="match status" value="1"/>
</dbReference>
<dbReference type="Pfam" id="PF00749">
    <property type="entry name" value="tRNA-synt_1c"/>
    <property type="match status" value="1"/>
</dbReference>
<dbReference type="SUPFAM" id="SSF50715">
    <property type="entry name" value="Ribosomal protein L25-like"/>
    <property type="match status" value="1"/>
</dbReference>
<evidence type="ECO:0000256" key="1">
    <source>
        <dbReference type="ARBA" id="ARBA00005594"/>
    </source>
</evidence>
<evidence type="ECO:0000256" key="3">
    <source>
        <dbReference type="ARBA" id="ARBA00022598"/>
    </source>
</evidence>
<dbReference type="InterPro" id="IPR011035">
    <property type="entry name" value="Ribosomal_bL25/Gln-tRNA_synth"/>
</dbReference>
<feature type="compositionally biased region" description="Polar residues" evidence="12">
    <location>
        <begin position="203"/>
        <end position="218"/>
    </location>
</feature>
<feature type="domain" description="Glutaminyl-tRNA synthetase class Ib non-specific RNA-binding" evidence="16">
    <location>
        <begin position="5"/>
        <end position="158"/>
    </location>
</feature>
<proteinExistence type="inferred from homology"/>
<evidence type="ECO:0000256" key="10">
    <source>
        <dbReference type="ARBA" id="ARBA00072317"/>
    </source>
</evidence>
<evidence type="ECO:0000256" key="5">
    <source>
        <dbReference type="ARBA" id="ARBA00022840"/>
    </source>
</evidence>
<dbReference type="GO" id="GO:0005524">
    <property type="term" value="F:ATP binding"/>
    <property type="evidence" value="ECO:0007669"/>
    <property type="project" value="UniProtKB-KW"/>
</dbReference>
<dbReference type="EC" id="6.1.1.18" evidence="2"/>
<dbReference type="InterPro" id="IPR001412">
    <property type="entry name" value="aa-tRNA-synth_I_CS"/>
</dbReference>
<evidence type="ECO:0000256" key="4">
    <source>
        <dbReference type="ARBA" id="ARBA00022741"/>
    </source>
</evidence>
<dbReference type="InterPro" id="IPR007638">
    <property type="entry name" value="Gln-tRNA-synth_Ib_RNA-bd_2"/>
</dbReference>
<evidence type="ECO:0000256" key="12">
    <source>
        <dbReference type="SAM" id="MobiDB-lite"/>
    </source>
</evidence>
<dbReference type="Gene3D" id="1.10.8.1290">
    <property type="entry name" value="Glutaminyl-tRNA synthetase, non-specific RNA binding region part 1, domain 1"/>
    <property type="match status" value="1"/>
</dbReference>
<dbReference type="PANTHER" id="PTHR43097">
    <property type="entry name" value="GLUTAMINE-TRNA LIGASE"/>
    <property type="match status" value="1"/>
</dbReference>
<evidence type="ECO:0000259" key="16">
    <source>
        <dbReference type="Pfam" id="PF04558"/>
    </source>
</evidence>
<dbReference type="GO" id="GO:0004819">
    <property type="term" value="F:glutamine-tRNA ligase activity"/>
    <property type="evidence" value="ECO:0007669"/>
    <property type="project" value="UniProtKB-EC"/>
</dbReference>
<evidence type="ECO:0000256" key="11">
    <source>
        <dbReference type="RuleBase" id="RU363037"/>
    </source>
</evidence>
<dbReference type="GO" id="GO:0006425">
    <property type="term" value="P:glutaminyl-tRNA aminoacylation"/>
    <property type="evidence" value="ECO:0007669"/>
    <property type="project" value="InterPro"/>
</dbReference>
<dbReference type="FunFam" id="2.40.240.10:FF:000008">
    <property type="entry name" value="probable glutamine--tRNA ligase"/>
    <property type="match status" value="1"/>
</dbReference>
<evidence type="ECO:0000259" key="17">
    <source>
        <dbReference type="Pfam" id="PF20974"/>
    </source>
</evidence>
<evidence type="ECO:0000256" key="2">
    <source>
        <dbReference type="ARBA" id="ARBA00012836"/>
    </source>
</evidence>
<comment type="similarity">
    <text evidence="1 11">Belongs to the class-I aminoacyl-tRNA synthetase family.</text>
</comment>
<feature type="domain" description="Glutamyl/glutaminyl-tRNA synthetase class Ib anti-codon binding" evidence="14">
    <location>
        <begin position="411"/>
        <end position="511"/>
    </location>
</feature>
<comment type="catalytic activity">
    <reaction evidence="9">
        <text>tRNA(Gln) + L-glutamine + ATP = L-glutaminyl-tRNA(Gln) + AMP + diphosphate</text>
        <dbReference type="Rhea" id="RHEA:20121"/>
        <dbReference type="Rhea" id="RHEA-COMP:9662"/>
        <dbReference type="Rhea" id="RHEA-COMP:9681"/>
        <dbReference type="ChEBI" id="CHEBI:30616"/>
        <dbReference type="ChEBI" id="CHEBI:33019"/>
        <dbReference type="ChEBI" id="CHEBI:58359"/>
        <dbReference type="ChEBI" id="CHEBI:78442"/>
        <dbReference type="ChEBI" id="CHEBI:78521"/>
        <dbReference type="ChEBI" id="CHEBI:456215"/>
        <dbReference type="EC" id="6.1.1.18"/>
    </reaction>
</comment>
<dbReference type="InterPro" id="IPR042559">
    <property type="entry name" value="Gln-tRNA-synth_Ib_RNA-bd_N_2"/>
</dbReference>
<dbReference type="Gene3D" id="3.40.50.620">
    <property type="entry name" value="HUPs"/>
    <property type="match status" value="1"/>
</dbReference>
<dbReference type="Gene3D" id="2.40.240.10">
    <property type="entry name" value="Ribosomal Protein L25, Chain P"/>
    <property type="match status" value="2"/>
</dbReference>
<keyword evidence="3 11" id="KW-0436">Ligase</keyword>
<dbReference type="PRINTS" id="PR00987">
    <property type="entry name" value="TRNASYNTHGLU"/>
</dbReference>
<keyword evidence="7 11" id="KW-0030">Aminoacyl-tRNA synthetase</keyword>
<keyword evidence="18" id="KW-1185">Reference proteome</keyword>
<keyword evidence="4 11" id="KW-0547">Nucleotide-binding</keyword>
<feature type="region of interest" description="Disordered" evidence="12">
    <location>
        <begin position="189"/>
        <end position="222"/>
    </location>
</feature>
<evidence type="ECO:0000256" key="6">
    <source>
        <dbReference type="ARBA" id="ARBA00022917"/>
    </source>
</evidence>
<dbReference type="PANTHER" id="PTHR43097:SF4">
    <property type="entry name" value="GLUTAMINE--TRNA LIGASE"/>
    <property type="match status" value="1"/>
</dbReference>
<dbReference type="InterPro" id="IPR020058">
    <property type="entry name" value="Glu/Gln-tRNA-synth_Ib_cat-dom"/>
</dbReference>
<dbReference type="SUPFAM" id="SSF52374">
    <property type="entry name" value="Nucleotidylyl transferase"/>
    <property type="match status" value="1"/>
</dbReference>
<dbReference type="Proteomes" id="UP000887565">
    <property type="component" value="Unplaced"/>
</dbReference>
<evidence type="ECO:0000313" key="19">
    <source>
        <dbReference type="WBParaSite" id="nRc.2.0.1.t09994-RA"/>
    </source>
</evidence>
<sequence length="607" mass="68137">MAADVLKSLGLNDIKITETLRNEALTKNLIDVVEQANKINCFNDIQGKLLYHVGTRIKPQCRKHLGLLIAQIMNGNITTETQLSAALEFLLAHVVTSFTEEQFNDACGVGVIISAEQIEQTVADVIAKYKSQLTSDRYCYNFGKLYAETRQLLKWADGGAIKNEVDAQVLLLLGPPTVEELEAKRLGKTKKAAKTANEKVEQNGAQNTKSAADSNTAMESEGASTIEELMKKKVHFHKPGENYKTDGYVVTPNTMHLLKQHLKTTGSKVVTRFPPEPNGILHIGHAKAININFGYAKANRGICYLRFDDTNPEKEEEKFFRGIQDMVTWLGYTPYKITHASDNFDQLYQWAIELIKRGHAYVCHQKPEDIKGFNPPPSPYRERPMGLTMAQVTVDPQMLEASGRDVLNVTAPRAMAVLKPLKIVIENWSSDFPSTVVVPDFPTDATKLATHEVPFDNVLFIDRDDFRDTADKNFKRFASNQPVGLKHVGLVLTVDEIHKNNDGSIDYLSVKCGRLTDKNKPKGFIQWIAQPLNCEIRIYDRLFLHKNPEDATEVPGGFLSDVNHDSLQVIQDAMVDISVANAKVYDHFQFERIGYFSVDPDAEKENR</sequence>
<dbReference type="AlphaFoldDB" id="A0A915I770"/>
<evidence type="ECO:0000256" key="9">
    <source>
        <dbReference type="ARBA" id="ARBA00048270"/>
    </source>
</evidence>
<accession>A0A915I770</accession>
<dbReference type="InterPro" id="IPR000924">
    <property type="entry name" value="Glu/Gln-tRNA-synth"/>
</dbReference>
<feature type="domain" description="Glutamyl/glutaminyl-tRNA synthetase class Ib catalytic" evidence="13">
    <location>
        <begin position="268"/>
        <end position="385"/>
    </location>
</feature>
<feature type="domain" description="Glutaminyl-tRNA synthetase class Ib non-specific RNA-binding" evidence="15">
    <location>
        <begin position="161"/>
        <end position="259"/>
    </location>
</feature>
<dbReference type="OMA" id="INCFNDI"/>
<dbReference type="InterPro" id="IPR020056">
    <property type="entry name" value="Rbsml_bL25/Gln-tRNA_synth_N"/>
</dbReference>
<name>A0A915I770_ROMCU</name>
<dbReference type="GO" id="GO:0017101">
    <property type="term" value="C:aminoacyl-tRNA synthetase multienzyme complex"/>
    <property type="evidence" value="ECO:0007669"/>
    <property type="project" value="TreeGrafter"/>
</dbReference>
<feature type="domain" description="tRNA synthetases class I (E and Q) anti-codon binding" evidence="17">
    <location>
        <begin position="524"/>
        <end position="599"/>
    </location>
</feature>
<dbReference type="Pfam" id="PF03950">
    <property type="entry name" value="tRNA-synt_1c_C"/>
    <property type="match status" value="1"/>
</dbReference>
<dbReference type="FunFam" id="2.40.240.10:FF:000007">
    <property type="entry name" value="Glutamine--tRNA ligase"/>
    <property type="match status" value="1"/>
</dbReference>
<dbReference type="PROSITE" id="PS00178">
    <property type="entry name" value="AA_TRNA_LIGASE_I"/>
    <property type="match status" value="1"/>
</dbReference>
<dbReference type="WBParaSite" id="nRc.2.0.1.t09994-RA">
    <property type="protein sequence ID" value="nRc.2.0.1.t09994-RA"/>
    <property type="gene ID" value="nRc.2.0.1.g09994"/>
</dbReference>
<dbReference type="FunFam" id="1.10.8.1290:FF:000002">
    <property type="entry name" value="Glutamine--tRNA ligase cytoplasmic"/>
    <property type="match status" value="1"/>
</dbReference>
<dbReference type="InterPro" id="IPR049437">
    <property type="entry name" value="tRNA-synt_1c_C2"/>
</dbReference>
<keyword evidence="6 11" id="KW-0648">Protein biosynthesis</keyword>
<keyword evidence="5 11" id="KW-0067">ATP-binding</keyword>
<dbReference type="InterPro" id="IPR050132">
    <property type="entry name" value="Gln/Glu-tRNA_Ligase"/>
</dbReference>
<dbReference type="GO" id="GO:0005829">
    <property type="term" value="C:cytosol"/>
    <property type="evidence" value="ECO:0007669"/>
    <property type="project" value="TreeGrafter"/>
</dbReference>